<dbReference type="InterPro" id="IPR050232">
    <property type="entry name" value="FBL13/AtMIF1-like"/>
</dbReference>
<dbReference type="SMART" id="SM00579">
    <property type="entry name" value="FBD"/>
    <property type="match status" value="1"/>
</dbReference>
<protein>
    <recommendedName>
        <fullName evidence="1">F-box domain-containing protein</fullName>
    </recommendedName>
</protein>
<dbReference type="Proteomes" id="UP001497516">
    <property type="component" value="Chromosome 4"/>
</dbReference>
<dbReference type="SUPFAM" id="SSF52047">
    <property type="entry name" value="RNI-like"/>
    <property type="match status" value="1"/>
</dbReference>
<evidence type="ECO:0000313" key="3">
    <source>
        <dbReference type="Proteomes" id="UP001497516"/>
    </source>
</evidence>
<dbReference type="Pfam" id="PF00646">
    <property type="entry name" value="F-box"/>
    <property type="match status" value="1"/>
</dbReference>
<reference evidence="2 3" key="1">
    <citation type="submission" date="2024-04" db="EMBL/GenBank/DDBJ databases">
        <authorList>
            <person name="Fracassetti M."/>
        </authorList>
    </citation>
    <scope>NUCLEOTIDE SEQUENCE [LARGE SCALE GENOMIC DNA]</scope>
</reference>
<sequence>MEAENTTEIARPKPEIDADDRLSSLPDDVISHILSFLPTKYAVGTAVLSRRWKDLWIRVSNLDFDNCLLYQPLPGNFAVHNLPPDEQRMLMEDRERKLLEFSRFVYKVPSQHKSLDSVRRFRFHFTVEYSKSGVCPGFQLEREWVFGPLVEEIDILIEALPESGRQWIRCLPQSFYTLKNLKVVKLHGVILSAAEGSVLLPSVKILQLCEVEFRDCESVSSLISGCPVLETALLEGGCLSHRNEQDVLIVSLPSLKNLKIIRFGNYDKCHIVIEAPVLEELDLQDFVDLEFVGSSPLACLHSAHFDIGPYQSSDLSLDGVLDQISYAKKMFISGDTLHHLSAFDHVQFPDFPNLTHLTTQTGASSLVLLSLLDSAPKLQSLVIDMGTATQAMRLGCELFDLWTPECLLSSLEEIEVKDLVPNEDDMKLVAYLLEAGAVLKKVDMHVQHYHHDIKGRKKLASLLELPRGSSCCEARLLLSNNEEICIDSNKEAVIDDDMNFDDYSDIEAEMDDDDDFDDFDGDTDDD</sequence>
<dbReference type="InterPro" id="IPR036047">
    <property type="entry name" value="F-box-like_dom_sf"/>
</dbReference>
<dbReference type="PANTHER" id="PTHR31900">
    <property type="entry name" value="F-BOX/RNI SUPERFAMILY PROTEIN-RELATED"/>
    <property type="match status" value="1"/>
</dbReference>
<dbReference type="InterPro" id="IPR001810">
    <property type="entry name" value="F-box_dom"/>
</dbReference>
<dbReference type="InterPro" id="IPR053781">
    <property type="entry name" value="F-box_AtFBL13-like"/>
</dbReference>
<evidence type="ECO:0000259" key="1">
    <source>
        <dbReference type="PROSITE" id="PS50181"/>
    </source>
</evidence>
<dbReference type="EMBL" id="OZ034817">
    <property type="protein sequence ID" value="CAL1385610.1"/>
    <property type="molecule type" value="Genomic_DNA"/>
</dbReference>
<gene>
    <name evidence="2" type="ORF">LTRI10_LOCUS26735</name>
</gene>
<dbReference type="CDD" id="cd22160">
    <property type="entry name" value="F-box_AtFBL13-like"/>
    <property type="match status" value="1"/>
</dbReference>
<dbReference type="Pfam" id="PF24758">
    <property type="entry name" value="LRR_At5g56370"/>
    <property type="match status" value="1"/>
</dbReference>
<dbReference type="Gene3D" id="1.20.1280.50">
    <property type="match status" value="1"/>
</dbReference>
<evidence type="ECO:0000313" key="2">
    <source>
        <dbReference type="EMBL" id="CAL1385610.1"/>
    </source>
</evidence>
<organism evidence="2 3">
    <name type="scientific">Linum trigynum</name>
    <dbReference type="NCBI Taxonomy" id="586398"/>
    <lineage>
        <taxon>Eukaryota</taxon>
        <taxon>Viridiplantae</taxon>
        <taxon>Streptophyta</taxon>
        <taxon>Embryophyta</taxon>
        <taxon>Tracheophyta</taxon>
        <taxon>Spermatophyta</taxon>
        <taxon>Magnoliopsida</taxon>
        <taxon>eudicotyledons</taxon>
        <taxon>Gunneridae</taxon>
        <taxon>Pentapetalae</taxon>
        <taxon>rosids</taxon>
        <taxon>fabids</taxon>
        <taxon>Malpighiales</taxon>
        <taxon>Linaceae</taxon>
        <taxon>Linum</taxon>
    </lineage>
</organism>
<dbReference type="Gene3D" id="3.80.10.10">
    <property type="entry name" value="Ribonuclease Inhibitor"/>
    <property type="match status" value="1"/>
</dbReference>
<dbReference type="InterPro" id="IPR032675">
    <property type="entry name" value="LRR_dom_sf"/>
</dbReference>
<dbReference type="PROSITE" id="PS50181">
    <property type="entry name" value="FBOX"/>
    <property type="match status" value="1"/>
</dbReference>
<dbReference type="SUPFAM" id="SSF81383">
    <property type="entry name" value="F-box domain"/>
    <property type="match status" value="1"/>
</dbReference>
<keyword evidence="3" id="KW-1185">Reference proteome</keyword>
<name>A0AAV2EJB9_9ROSI</name>
<feature type="domain" description="F-box" evidence="1">
    <location>
        <begin position="19"/>
        <end position="55"/>
    </location>
</feature>
<dbReference type="PANTHER" id="PTHR31900:SF34">
    <property type="entry name" value="EMB|CAB62440.1-RELATED"/>
    <property type="match status" value="1"/>
</dbReference>
<proteinExistence type="predicted"/>
<dbReference type="InterPro" id="IPR055411">
    <property type="entry name" value="LRR_FXL15/At3g58940/PEG3-like"/>
</dbReference>
<dbReference type="InterPro" id="IPR006566">
    <property type="entry name" value="FBD"/>
</dbReference>
<dbReference type="AlphaFoldDB" id="A0AAV2EJB9"/>
<dbReference type="Pfam" id="PF08387">
    <property type="entry name" value="FBD"/>
    <property type="match status" value="1"/>
</dbReference>
<accession>A0AAV2EJB9</accession>